<name>A0A1F6C1X6_9BACT</name>
<protein>
    <submittedName>
        <fullName evidence="1">Uncharacterized protein</fullName>
    </submittedName>
</protein>
<reference evidence="1 2" key="1">
    <citation type="journal article" date="2016" name="Nat. Commun.">
        <title>Thousands of microbial genomes shed light on interconnected biogeochemical processes in an aquifer system.</title>
        <authorList>
            <person name="Anantharaman K."/>
            <person name="Brown C.T."/>
            <person name="Hug L.A."/>
            <person name="Sharon I."/>
            <person name="Castelle C.J."/>
            <person name="Probst A.J."/>
            <person name="Thomas B.C."/>
            <person name="Singh A."/>
            <person name="Wilkins M.J."/>
            <person name="Karaoz U."/>
            <person name="Brodie E.L."/>
            <person name="Williams K.H."/>
            <person name="Hubbard S.S."/>
            <person name="Banfield J.F."/>
        </authorList>
    </citation>
    <scope>NUCLEOTIDE SEQUENCE [LARGE SCALE GENOMIC DNA]</scope>
</reference>
<evidence type="ECO:0000313" key="2">
    <source>
        <dbReference type="Proteomes" id="UP000178249"/>
    </source>
</evidence>
<organism evidence="1 2">
    <name type="scientific">Candidatus Kaiserbacteria bacterium RIFCSPHIGHO2_01_FULL_48_10</name>
    <dbReference type="NCBI Taxonomy" id="1798476"/>
    <lineage>
        <taxon>Bacteria</taxon>
        <taxon>Candidatus Kaiseribacteriota</taxon>
    </lineage>
</organism>
<sequence>MSEGASHNYIEERLSASPAKIFKKDKIFYCEVQLKFETKSVSLIFEWKDGVVYRVDENGKVSSIIFRRAKQKALRVCHSYFGLPPPIPDTFSINFQYKNEKGDNCCDVAVTSNGQRKILKFGRNEASGNFFRFDEAGPINSYLFRQITRKLEDLI</sequence>
<comment type="caution">
    <text evidence="1">The sequence shown here is derived from an EMBL/GenBank/DDBJ whole genome shotgun (WGS) entry which is preliminary data.</text>
</comment>
<accession>A0A1F6C1X6</accession>
<proteinExistence type="predicted"/>
<gene>
    <name evidence="1" type="ORF">A2841_03560</name>
</gene>
<dbReference type="Proteomes" id="UP000178249">
    <property type="component" value="Unassembled WGS sequence"/>
</dbReference>
<dbReference type="AlphaFoldDB" id="A0A1F6C1X6"/>
<evidence type="ECO:0000313" key="1">
    <source>
        <dbReference type="EMBL" id="OGG43216.1"/>
    </source>
</evidence>
<dbReference type="EMBL" id="MFKP01000047">
    <property type="protein sequence ID" value="OGG43216.1"/>
    <property type="molecule type" value="Genomic_DNA"/>
</dbReference>